<keyword evidence="5" id="KW-1185">Reference proteome</keyword>
<dbReference type="RefSeq" id="WP_144334469.1">
    <property type="nucleotide sequence ID" value="NZ_VLPL01000011.1"/>
</dbReference>
<evidence type="ECO:0000259" key="3">
    <source>
        <dbReference type="PROSITE" id="PS50930"/>
    </source>
</evidence>
<protein>
    <submittedName>
        <fullName evidence="4">Response regulator transcription factor</fullName>
    </submittedName>
</protein>
<dbReference type="Gene3D" id="2.40.50.1020">
    <property type="entry name" value="LytTr DNA-binding domain"/>
    <property type="match status" value="1"/>
</dbReference>
<evidence type="ECO:0000313" key="4">
    <source>
        <dbReference type="EMBL" id="TSJ39801.1"/>
    </source>
</evidence>
<evidence type="ECO:0000256" key="1">
    <source>
        <dbReference type="PROSITE-ProRule" id="PRU00169"/>
    </source>
</evidence>
<dbReference type="SMART" id="SM00448">
    <property type="entry name" value="REC"/>
    <property type="match status" value="1"/>
</dbReference>
<feature type="modified residue" description="4-aspartylphosphate" evidence="1">
    <location>
        <position position="54"/>
    </location>
</feature>
<sequence>MKALILDDIRISREGLATLLNKINPDIEIVASVATVEEAKQVFDEMSIDVAFLDIQLQSGTSFDLVDEIPFETKVVFITAYDEHAIAAIRKGAFDYLLKPINSSDLRNCIQRIQDVDAQTAETHSQSSDKSEENLIQSDLIGITGLDAIIFLKINDIVYLKADGKYTMIQTVNEHITSSKNLKVFETMLPESKFMRVHHSFLLNLKYIKKFQKEYNMLILDNGSQIPVSKSRKDLLMQRLMHV</sequence>
<dbReference type="InterPro" id="IPR001789">
    <property type="entry name" value="Sig_transdc_resp-reg_receiver"/>
</dbReference>
<dbReference type="AlphaFoldDB" id="A0A556MIQ0"/>
<dbReference type="SMART" id="SM00850">
    <property type="entry name" value="LytTR"/>
    <property type="match status" value="1"/>
</dbReference>
<dbReference type="Pfam" id="PF00072">
    <property type="entry name" value="Response_reg"/>
    <property type="match status" value="1"/>
</dbReference>
<feature type="domain" description="Response regulatory" evidence="2">
    <location>
        <begin position="2"/>
        <end position="114"/>
    </location>
</feature>
<organism evidence="4 5">
    <name type="scientific">Fluviicola chungangensis</name>
    <dbReference type="NCBI Taxonomy" id="2597671"/>
    <lineage>
        <taxon>Bacteria</taxon>
        <taxon>Pseudomonadati</taxon>
        <taxon>Bacteroidota</taxon>
        <taxon>Flavobacteriia</taxon>
        <taxon>Flavobacteriales</taxon>
        <taxon>Crocinitomicaceae</taxon>
        <taxon>Fluviicola</taxon>
    </lineage>
</organism>
<dbReference type="PANTHER" id="PTHR37299">
    <property type="entry name" value="TRANSCRIPTIONAL REGULATOR-RELATED"/>
    <property type="match status" value="1"/>
</dbReference>
<dbReference type="InterPro" id="IPR007492">
    <property type="entry name" value="LytTR_DNA-bd_dom"/>
</dbReference>
<dbReference type="PANTHER" id="PTHR37299:SF1">
    <property type="entry name" value="STAGE 0 SPORULATION PROTEIN A HOMOLOG"/>
    <property type="match status" value="1"/>
</dbReference>
<dbReference type="Gene3D" id="3.40.50.2300">
    <property type="match status" value="1"/>
</dbReference>
<dbReference type="InterPro" id="IPR011006">
    <property type="entry name" value="CheY-like_superfamily"/>
</dbReference>
<dbReference type="PROSITE" id="PS50110">
    <property type="entry name" value="RESPONSE_REGULATORY"/>
    <property type="match status" value="1"/>
</dbReference>
<keyword evidence="1" id="KW-0597">Phosphoprotein</keyword>
<dbReference type="SUPFAM" id="SSF52172">
    <property type="entry name" value="CheY-like"/>
    <property type="match status" value="1"/>
</dbReference>
<dbReference type="GO" id="GO:0000156">
    <property type="term" value="F:phosphorelay response regulator activity"/>
    <property type="evidence" value="ECO:0007669"/>
    <property type="project" value="InterPro"/>
</dbReference>
<reference evidence="4 5" key="1">
    <citation type="submission" date="2019-07" db="EMBL/GenBank/DDBJ databases">
        <authorList>
            <person name="Huq M.A."/>
        </authorList>
    </citation>
    <scope>NUCLEOTIDE SEQUENCE [LARGE SCALE GENOMIC DNA]</scope>
    <source>
        <strain evidence="4 5">MAH-3</strain>
    </source>
</reference>
<proteinExistence type="predicted"/>
<evidence type="ECO:0000259" key="2">
    <source>
        <dbReference type="PROSITE" id="PS50110"/>
    </source>
</evidence>
<dbReference type="Pfam" id="PF04397">
    <property type="entry name" value="LytTR"/>
    <property type="match status" value="1"/>
</dbReference>
<dbReference type="GO" id="GO:0003677">
    <property type="term" value="F:DNA binding"/>
    <property type="evidence" value="ECO:0007669"/>
    <property type="project" value="InterPro"/>
</dbReference>
<dbReference type="InterPro" id="IPR046947">
    <property type="entry name" value="LytR-like"/>
</dbReference>
<dbReference type="OrthoDB" id="2168082at2"/>
<gene>
    <name evidence="4" type="ORF">FO442_17250</name>
</gene>
<feature type="domain" description="HTH LytTR-type" evidence="3">
    <location>
        <begin position="141"/>
        <end position="242"/>
    </location>
</feature>
<dbReference type="EMBL" id="VLPL01000011">
    <property type="protein sequence ID" value="TSJ39801.1"/>
    <property type="molecule type" value="Genomic_DNA"/>
</dbReference>
<dbReference type="PROSITE" id="PS50930">
    <property type="entry name" value="HTH_LYTTR"/>
    <property type="match status" value="1"/>
</dbReference>
<dbReference type="Proteomes" id="UP000316008">
    <property type="component" value="Unassembled WGS sequence"/>
</dbReference>
<comment type="caution">
    <text evidence="4">The sequence shown here is derived from an EMBL/GenBank/DDBJ whole genome shotgun (WGS) entry which is preliminary data.</text>
</comment>
<name>A0A556MIQ0_9FLAO</name>
<accession>A0A556MIQ0</accession>
<evidence type="ECO:0000313" key="5">
    <source>
        <dbReference type="Proteomes" id="UP000316008"/>
    </source>
</evidence>